<protein>
    <submittedName>
        <fullName evidence="2">MBL fold metallo-hydrolase</fullName>
    </submittedName>
</protein>
<dbReference type="Pfam" id="PF00753">
    <property type="entry name" value="Lactamase_B"/>
    <property type="match status" value="1"/>
</dbReference>
<evidence type="ECO:0000313" key="3">
    <source>
        <dbReference type="Proteomes" id="UP001596422"/>
    </source>
</evidence>
<keyword evidence="3" id="KW-1185">Reference proteome</keyword>
<sequence length="341" mass="38156">MNAIRTAFSNIPEPGSVQAVTEGVLWLRMPLPFSLDHINLYLIDDGDGWIAIDCGIGGGATRDVWRRVVAQELGGKPLKALLVTHFHPDHLGAAGWLCGEYGLGLWITEPEYRTAADRMIGSAATDSDATRAFYRTLGMSPEQIDSVHEMMGLMGAAYDPLPTVERVLAGEDRLTLGGREWQVRVATGHSPAHAVLYSPDLELMISGDQVLPRISSNVGLYPDRPDEDPLGHWLESLERLNEWPDDTLVLPSHNEPFYGLHRRLQELQDDHAGKLEQLLEFCAGPATVMELVPRLYPRELGKMDLMLAAGECLAHLEYLVRRDRLMRETDEQGLWRFCRLE</sequence>
<proteinExistence type="predicted"/>
<comment type="caution">
    <text evidence="2">The sequence shown here is derived from an EMBL/GenBank/DDBJ whole genome shotgun (WGS) entry which is preliminary data.</text>
</comment>
<dbReference type="Pfam" id="PF21221">
    <property type="entry name" value="B_lactamase-like_C"/>
    <property type="match status" value="1"/>
</dbReference>
<dbReference type="InterPro" id="IPR001279">
    <property type="entry name" value="Metallo-B-lactamas"/>
</dbReference>
<accession>A0ABW2A453</accession>
<dbReference type="SUPFAM" id="SSF56281">
    <property type="entry name" value="Metallo-hydrolase/oxidoreductase"/>
    <property type="match status" value="1"/>
</dbReference>
<reference evidence="3" key="1">
    <citation type="journal article" date="2019" name="Int. J. Syst. Evol. Microbiol.">
        <title>The Global Catalogue of Microorganisms (GCM) 10K type strain sequencing project: providing services to taxonomists for standard genome sequencing and annotation.</title>
        <authorList>
            <consortium name="The Broad Institute Genomics Platform"/>
            <consortium name="The Broad Institute Genome Sequencing Center for Infectious Disease"/>
            <person name="Wu L."/>
            <person name="Ma J."/>
        </authorList>
    </citation>
    <scope>NUCLEOTIDE SEQUENCE [LARGE SCALE GENOMIC DNA]</scope>
    <source>
        <strain evidence="3">NBRC 111756</strain>
    </source>
</reference>
<dbReference type="Proteomes" id="UP001596422">
    <property type="component" value="Unassembled WGS sequence"/>
</dbReference>
<evidence type="ECO:0000259" key="1">
    <source>
        <dbReference type="SMART" id="SM00849"/>
    </source>
</evidence>
<name>A0ABW2A453_9GAMM</name>
<dbReference type="InterPro" id="IPR036388">
    <property type="entry name" value="WH-like_DNA-bd_sf"/>
</dbReference>
<dbReference type="Gene3D" id="1.10.10.10">
    <property type="entry name" value="Winged helix-like DNA-binding domain superfamily/Winged helix DNA-binding domain"/>
    <property type="match status" value="1"/>
</dbReference>
<evidence type="ECO:0000313" key="2">
    <source>
        <dbReference type="EMBL" id="MFC6672159.1"/>
    </source>
</evidence>
<dbReference type="RefSeq" id="WP_379910618.1">
    <property type="nucleotide sequence ID" value="NZ_JBHSWE010000001.1"/>
</dbReference>
<dbReference type="InterPro" id="IPR050855">
    <property type="entry name" value="NDM-1-like"/>
</dbReference>
<dbReference type="InterPro" id="IPR036866">
    <property type="entry name" value="RibonucZ/Hydroxyglut_hydro"/>
</dbReference>
<organism evidence="2 3">
    <name type="scientific">Marinobacterium aestuariivivens</name>
    <dbReference type="NCBI Taxonomy" id="1698799"/>
    <lineage>
        <taxon>Bacteria</taxon>
        <taxon>Pseudomonadati</taxon>
        <taxon>Pseudomonadota</taxon>
        <taxon>Gammaproteobacteria</taxon>
        <taxon>Oceanospirillales</taxon>
        <taxon>Oceanospirillaceae</taxon>
        <taxon>Marinobacterium</taxon>
    </lineage>
</organism>
<gene>
    <name evidence="2" type="ORF">ACFQDL_20390</name>
</gene>
<dbReference type="Gene3D" id="3.60.15.10">
    <property type="entry name" value="Ribonuclease Z/Hydroxyacylglutathione hydrolase-like"/>
    <property type="match status" value="1"/>
</dbReference>
<dbReference type="InterPro" id="IPR048933">
    <property type="entry name" value="B_lactamase-like_C"/>
</dbReference>
<dbReference type="PANTHER" id="PTHR42951">
    <property type="entry name" value="METALLO-BETA-LACTAMASE DOMAIN-CONTAINING"/>
    <property type="match status" value="1"/>
</dbReference>
<dbReference type="EMBL" id="JBHSWE010000001">
    <property type="protein sequence ID" value="MFC6672159.1"/>
    <property type="molecule type" value="Genomic_DNA"/>
</dbReference>
<feature type="domain" description="Metallo-beta-lactamase" evidence="1">
    <location>
        <begin position="37"/>
        <end position="253"/>
    </location>
</feature>
<dbReference type="SMART" id="SM00849">
    <property type="entry name" value="Lactamase_B"/>
    <property type="match status" value="1"/>
</dbReference>